<name>Q9DSV9_9VIRU</name>
<reference evidence="1" key="1">
    <citation type="journal article" date="2000" name="J. Gen. Virol.">
        <title>Phylogenetic position of the Diadromus pulchellus ascovirus DNA polymerase among viruses with large double-stranded DNA genomes.</title>
        <authorList>
            <person name="Stasiak K."/>
            <person name="Demattei M.V."/>
            <person name="Federici B.A."/>
            <person name="Bigot Y."/>
        </authorList>
    </citation>
    <scope>NUCLEOTIDE SEQUENCE</scope>
</reference>
<organism evidence="1">
    <name type="scientific">Diadromus pulchellus ascovirus 4a</name>
    <dbReference type="NCBI Taxonomy" id="158683"/>
    <lineage>
        <taxon>Viruses</taxon>
        <taxon>Varidnaviria</taxon>
        <taxon>Bamfordvirae</taxon>
        <taxon>Nucleocytoviricota</taxon>
        <taxon>Megaviricetes</taxon>
        <taxon>Pimascovirales</taxon>
        <taxon>Pimascovirales incertae sedis</taxon>
        <taxon>Ascoviridae</taxon>
        <taxon>Toursvirus</taxon>
        <taxon>Toursvirus dptv1a</taxon>
    </lineage>
</organism>
<evidence type="ECO:0000313" key="1">
    <source>
        <dbReference type="EMBL" id="CAC19126.1"/>
    </source>
</evidence>
<dbReference type="EMBL" id="AJ279812">
    <property type="protein sequence ID" value="CAC19126.1"/>
    <property type="molecule type" value="Genomic_DNA"/>
</dbReference>
<accession>Q9DSV9</accession>
<proteinExistence type="predicted"/>
<protein>
    <submittedName>
        <fullName evidence="1">Uncharacterized protein</fullName>
    </submittedName>
</protein>
<sequence>MYRFSSPCKSFVVAKIWPGSTPLRPQTEARKYRPGWRIEAARTPTPVTAASIPHMMYKLVLCLILCLAPRLQL</sequence>